<dbReference type="Proteomes" id="UP000191931">
    <property type="component" value="Unassembled WGS sequence"/>
</dbReference>
<organism evidence="1 2">
    <name type="scientific">Desulfamplus magnetovallimortis</name>
    <dbReference type="NCBI Taxonomy" id="1246637"/>
    <lineage>
        <taxon>Bacteria</taxon>
        <taxon>Pseudomonadati</taxon>
        <taxon>Thermodesulfobacteriota</taxon>
        <taxon>Desulfobacteria</taxon>
        <taxon>Desulfobacterales</taxon>
        <taxon>Desulfobacteraceae</taxon>
        <taxon>Desulfamplus</taxon>
    </lineage>
</organism>
<name>A0A1W1HF03_9BACT</name>
<accession>A0A1W1HF03</accession>
<dbReference type="STRING" id="1246637.MTBBW1_260004"/>
<proteinExistence type="predicted"/>
<dbReference type="AlphaFoldDB" id="A0A1W1HF03"/>
<keyword evidence="2" id="KW-1185">Reference proteome</keyword>
<protein>
    <submittedName>
        <fullName evidence="1">Uncharacterized protein</fullName>
    </submittedName>
</protein>
<reference evidence="1 2" key="1">
    <citation type="submission" date="2017-03" db="EMBL/GenBank/DDBJ databases">
        <authorList>
            <person name="Afonso C.L."/>
            <person name="Miller P.J."/>
            <person name="Scott M.A."/>
            <person name="Spackman E."/>
            <person name="Goraichik I."/>
            <person name="Dimitrov K.M."/>
            <person name="Suarez D.L."/>
            <person name="Swayne D.E."/>
        </authorList>
    </citation>
    <scope>NUCLEOTIDE SEQUENCE [LARGE SCALE GENOMIC DNA]</scope>
    <source>
        <strain evidence="1">PRJEB14757</strain>
    </source>
</reference>
<evidence type="ECO:0000313" key="2">
    <source>
        <dbReference type="Proteomes" id="UP000191931"/>
    </source>
</evidence>
<sequence>MKKARTRYIKNNDGTKKSVLKFREGHDEDLYEDEDETLLKQKKDVGKRLHRKKTVKDDFWDSGLINKN</sequence>
<dbReference type="RefSeq" id="WP_080799479.1">
    <property type="nucleotide sequence ID" value="NZ_LT828540.1"/>
</dbReference>
<evidence type="ECO:0000313" key="1">
    <source>
        <dbReference type="EMBL" id="SLM31003.1"/>
    </source>
</evidence>
<dbReference type="EMBL" id="FWEV01000179">
    <property type="protein sequence ID" value="SLM31003.1"/>
    <property type="molecule type" value="Genomic_DNA"/>
</dbReference>
<gene>
    <name evidence="1" type="ORF">MTBBW1_260004</name>
</gene>